<dbReference type="Pfam" id="PF24764">
    <property type="entry name" value="rva_4"/>
    <property type="match status" value="2"/>
</dbReference>
<keyword evidence="3" id="KW-1185">Reference proteome</keyword>
<accession>A0A397GN76</accession>
<dbReference type="AlphaFoldDB" id="A0A397GN76"/>
<dbReference type="EMBL" id="PQFF01000425">
    <property type="protein sequence ID" value="RHZ50956.1"/>
    <property type="molecule type" value="Genomic_DNA"/>
</dbReference>
<comment type="caution">
    <text evidence="2">The sequence shown here is derived from an EMBL/GenBank/DDBJ whole genome shotgun (WGS) entry which is preliminary data.</text>
</comment>
<dbReference type="OrthoDB" id="2411050at2759"/>
<proteinExistence type="predicted"/>
<protein>
    <recommendedName>
        <fullName evidence="1">Integrase core domain-containing protein</fullName>
    </recommendedName>
</protein>
<evidence type="ECO:0000259" key="1">
    <source>
        <dbReference type="Pfam" id="PF24764"/>
    </source>
</evidence>
<feature type="domain" description="Integrase core" evidence="1">
    <location>
        <begin position="2"/>
        <end position="39"/>
    </location>
</feature>
<evidence type="ECO:0000313" key="3">
    <source>
        <dbReference type="Proteomes" id="UP000266861"/>
    </source>
</evidence>
<dbReference type="InterPro" id="IPR058913">
    <property type="entry name" value="Integrase_dom_put"/>
</dbReference>
<evidence type="ECO:0000313" key="2">
    <source>
        <dbReference type="EMBL" id="RHZ50956.1"/>
    </source>
</evidence>
<dbReference type="Proteomes" id="UP000266861">
    <property type="component" value="Unassembled WGS sequence"/>
</dbReference>
<name>A0A397GN76_9GLOM</name>
<reference evidence="2 3" key="1">
    <citation type="submission" date="2018-08" db="EMBL/GenBank/DDBJ databases">
        <title>Genome and evolution of the arbuscular mycorrhizal fungus Diversispora epigaea (formerly Glomus versiforme) and its bacterial endosymbionts.</title>
        <authorList>
            <person name="Sun X."/>
            <person name="Fei Z."/>
            <person name="Harrison M."/>
        </authorList>
    </citation>
    <scope>NUCLEOTIDE SEQUENCE [LARGE SCALE GENOMIC DNA]</scope>
    <source>
        <strain evidence="2 3">IT104</strain>
    </source>
</reference>
<organism evidence="2 3">
    <name type="scientific">Diversispora epigaea</name>
    <dbReference type="NCBI Taxonomy" id="1348612"/>
    <lineage>
        <taxon>Eukaryota</taxon>
        <taxon>Fungi</taxon>
        <taxon>Fungi incertae sedis</taxon>
        <taxon>Mucoromycota</taxon>
        <taxon>Glomeromycotina</taxon>
        <taxon>Glomeromycetes</taxon>
        <taxon>Diversisporales</taxon>
        <taxon>Diversisporaceae</taxon>
        <taxon>Diversispora</taxon>
    </lineage>
</organism>
<sequence>MLINKGLNRGSYIGGQSFHNQRIERLWRDLFRCITKNFVLALEEFTRSWNNHKLRTESNFTPRQLFINGAIQNSSVLDNIVNLNDYGIDWEGPLSEPEFEQVNINEISNILNSQQLILLQQNFNVLNYDGNFGINIYIQVKNF</sequence>
<gene>
    <name evidence="2" type="ORF">Glove_487g28</name>
</gene>
<dbReference type="STRING" id="1348612.A0A397GN76"/>
<feature type="domain" description="Integrase core" evidence="1">
    <location>
        <begin position="41"/>
        <end position="75"/>
    </location>
</feature>